<dbReference type="Proteomes" id="UP000824533">
    <property type="component" value="Linkage Group LG01"/>
</dbReference>
<dbReference type="EMBL" id="CM034387">
    <property type="protein sequence ID" value="KAJ0184190.1"/>
    <property type="molecule type" value="Genomic_DNA"/>
</dbReference>
<accession>A0ACC1DJX6</accession>
<evidence type="ECO:0000313" key="2">
    <source>
        <dbReference type="Proteomes" id="UP000824533"/>
    </source>
</evidence>
<name>A0ACC1DJX6_9NEOP</name>
<organism evidence="1 2">
    <name type="scientific">Dendrolimus kikuchii</name>
    <dbReference type="NCBI Taxonomy" id="765133"/>
    <lineage>
        <taxon>Eukaryota</taxon>
        <taxon>Metazoa</taxon>
        <taxon>Ecdysozoa</taxon>
        <taxon>Arthropoda</taxon>
        <taxon>Hexapoda</taxon>
        <taxon>Insecta</taxon>
        <taxon>Pterygota</taxon>
        <taxon>Neoptera</taxon>
        <taxon>Endopterygota</taxon>
        <taxon>Lepidoptera</taxon>
        <taxon>Glossata</taxon>
        <taxon>Ditrysia</taxon>
        <taxon>Bombycoidea</taxon>
        <taxon>Lasiocampidae</taxon>
        <taxon>Dendrolimus</taxon>
    </lineage>
</organism>
<evidence type="ECO:0000313" key="1">
    <source>
        <dbReference type="EMBL" id="KAJ0184190.1"/>
    </source>
</evidence>
<keyword evidence="2" id="KW-1185">Reference proteome</keyword>
<reference evidence="1 2" key="1">
    <citation type="journal article" date="2021" name="Front. Genet.">
        <title>Chromosome-Level Genome Assembly Reveals Significant Gene Expansion in the Toll and IMD Signaling Pathways of Dendrolimus kikuchii.</title>
        <authorList>
            <person name="Zhou J."/>
            <person name="Wu P."/>
            <person name="Xiong Z."/>
            <person name="Liu N."/>
            <person name="Zhao N."/>
            <person name="Ji M."/>
            <person name="Qiu Y."/>
            <person name="Yang B."/>
        </authorList>
    </citation>
    <scope>NUCLEOTIDE SEQUENCE [LARGE SCALE GENOMIC DNA]</scope>
    <source>
        <strain evidence="1">Ann1</strain>
    </source>
</reference>
<comment type="caution">
    <text evidence="1">The sequence shown here is derived from an EMBL/GenBank/DDBJ whole genome shotgun (WGS) entry which is preliminary data.</text>
</comment>
<gene>
    <name evidence="1" type="ORF">K1T71_000613</name>
</gene>
<sequence>MNNNSCKSYSNTDEMSQINNPLNDLNLLNIVNHYKLNSTPSTNNITQNELVEKNINQNISNGQIKIDKAQTEHNEMEAKISSIKELNETSMNYSKMLENTTDNSFQNLGMFHKINDCKEYSQKEGINFALKCNSHDLKSFTYDTTAIGLQSCETCDMENNTYKQSVRDVNGQSKSLDIAMGPQIIKPKLKKSVHTEDAISINGMNKAQVDEFNEFFDKYENLSHNESSDSGISQDLMFECDNLKTIQHQLEKLFLHENEHYSNNNVMDVFDIITKKEEIKISDRDFVIETDINENFSSMTDCTRTCSIQDQNMFTVAPSEKTDSMEYPIDIFVKNVDLNSTYIENPVLDCEPKFLVNIAIDLSTVNDFPKVLIPKLNKNNSIYTKKTQEVSDGNTEVIDDGRYIDIKATCSLKEQFSKITDAKPFKGPFVILVNSDGEETIISTNDDETIKTLNENIDDDTVEIETDKIIDTEYFSDETEIKNSVKEKLENATKFSNMDPCFENQLRKSLLRDMPQTIRQKICSCSSNIDRTTNTFQNDFEVTDNFLRSKKIDSEVEAKDIDKSTFETPNFEKIIQACTDTVLNVLQNQIPLPNKEELNKNVPHHNQVSTYDLKQSEQALNIQGITNKLLKDIDMQDTAIVKNLKINEKIPTQMLRTDLGVLDRENCATNSYQTRRNCNIPTVEKNKKLYAKRSVKSDAEKHNFTKGPTLYEKSIVLPQILERLAVRKAKFDEENKFVRRLILDDPSEIFNNAANITNNKANITDASPNIKKPNTPNTFVNTINNDKEVNIKHNTKTTNNFKVTNAVIDNIRLPKENILSKYMPVTKSNKPGDCAGNSSTNNVTNSNVVKVNTSAGLEGVSKSTENNTERVELNPEILLEDCNKERLLEWKRRQWFRKFVE</sequence>
<proteinExistence type="predicted"/>
<protein>
    <submittedName>
        <fullName evidence="1">Uncharacterized protein</fullName>
    </submittedName>
</protein>